<dbReference type="EMBL" id="JAFKCT010000002">
    <property type="protein sequence ID" value="MBN7810627.1"/>
    <property type="molecule type" value="Genomic_DNA"/>
</dbReference>
<evidence type="ECO:0000313" key="3">
    <source>
        <dbReference type="Proteomes" id="UP000664317"/>
    </source>
</evidence>
<name>A0ABS3C0J2_9BACT</name>
<reference evidence="2 3" key="1">
    <citation type="submission" date="2021-03" db="EMBL/GenBank/DDBJ databases">
        <title>novel species isolated from a fishpond in China.</title>
        <authorList>
            <person name="Lu H."/>
            <person name="Cai Z."/>
        </authorList>
    </citation>
    <scope>NUCLEOTIDE SEQUENCE [LARGE SCALE GENOMIC DNA]</scope>
    <source>
        <strain evidence="2 3">H41</strain>
    </source>
</reference>
<dbReference type="Proteomes" id="UP000664317">
    <property type="component" value="Unassembled WGS sequence"/>
</dbReference>
<proteinExistence type="predicted"/>
<dbReference type="Pfam" id="PF13715">
    <property type="entry name" value="CarbopepD_reg_2"/>
    <property type="match status" value="1"/>
</dbReference>
<dbReference type="InterPro" id="IPR008969">
    <property type="entry name" value="CarboxyPept-like_regulatory"/>
</dbReference>
<evidence type="ECO:0000313" key="2">
    <source>
        <dbReference type="EMBL" id="MBN7810627.1"/>
    </source>
</evidence>
<evidence type="ECO:0000256" key="1">
    <source>
        <dbReference type="SAM" id="SignalP"/>
    </source>
</evidence>
<dbReference type="Gene3D" id="2.60.40.1120">
    <property type="entry name" value="Carboxypeptidase-like, regulatory domain"/>
    <property type="match status" value="1"/>
</dbReference>
<comment type="caution">
    <text evidence="2">The sequence shown here is derived from an EMBL/GenBank/DDBJ whole genome shotgun (WGS) entry which is preliminary data.</text>
</comment>
<feature type="chain" id="PRO_5047368211" evidence="1">
    <location>
        <begin position="19"/>
        <end position="925"/>
    </location>
</feature>
<keyword evidence="1" id="KW-0732">Signal</keyword>
<gene>
    <name evidence="2" type="ORF">J0A68_06660</name>
</gene>
<protein>
    <submittedName>
        <fullName evidence="2">Carboxypeptidase-like regulatory domain-containing protein</fullName>
    </submittedName>
</protein>
<keyword evidence="3" id="KW-1185">Reference proteome</keyword>
<dbReference type="RefSeq" id="WP_206577408.1">
    <property type="nucleotide sequence ID" value="NZ_JAFKCT010000002.1"/>
</dbReference>
<sequence>MRKLLFAFTFLIAQLAYSQTITGVVKEKGSGLPLPFANVFVNNSTLGAATDAEGNFVIRGQIPEEFELVASFVGYKTVSQTIVRKGRQAVFQHFELELLEGNLSEVELKSRRDKNWERNYKRFREVFLAVPDDPYGRDITIENPWVLDFENVKSEKGFNYTKASADLPLRVVNQALGYEIDYYLQDFRMLRNASRFYGQAFYRELQAEDSLNQKDWKDNRELNYRNSIRHLALSLLLRNSGVQGFDLYHNQPESALRNRTNDLTEEMNKSIVPLSINALYNKPLGNGTYRIFLPGRIEIHHRTKPWPNDYYTNYYHAISWMDAPSGYFDVDRNGTLINPTQLVLSGYIGRQRLARSLPLDFVPNENFSGLAEELEVFQSRYIELNALREKAWLTTNKPYFYPGETLWLGGRMLYQNPIKADSLSRVLYVDLVNSKFEKVREETFPIEGGRVSGGMVLDGDIPPGDYLLRAYTRWNMNFPDRDIFQLPIPVLEVGTFPVQRESETDTYFGEVDVRHEARWADSVYYRVVELELSFWDAYQNPLDAEFVLTAVEGKVPLELSDSFGLEKEFAWVDYSLPETFDSEMSHPIEYGISVEGRFVPDRKRASAANRITLVKGDMEDYGTVFSDSSGLFWATGLQYRDTAQIAVAALDEKLRPFGSVELHRFQRPGFRGSFPKLDYQISHFSAEDEFAMDVADDYVLLEEFVKEDLTVAESTAERNYGYGEPNQEVGPNELEKMTMAEILGLLRFNINTLKFRNYTYGEETGSPQLIIDGVARPYLEKDEFREILLGFEPSQLKSIKVYNDNISNVVFGMAGFAGVMMIETKNGSRTGAAEARKFNSDGFQIFPIRGFTPFPDFPNHPPADEFLRKKSTLYWDPLARTQEGVFKARIKVPFGVNEVELRIEGLSIDGEAIYKVIRIESGTGN</sequence>
<accession>A0ABS3C0J2</accession>
<organism evidence="2 3">
    <name type="scientific">Algoriphagus oliviformis</name>
    <dbReference type="NCBI Taxonomy" id="2811231"/>
    <lineage>
        <taxon>Bacteria</taxon>
        <taxon>Pseudomonadati</taxon>
        <taxon>Bacteroidota</taxon>
        <taxon>Cytophagia</taxon>
        <taxon>Cytophagales</taxon>
        <taxon>Cyclobacteriaceae</taxon>
        <taxon>Algoriphagus</taxon>
    </lineage>
</organism>
<feature type="signal peptide" evidence="1">
    <location>
        <begin position="1"/>
        <end position="18"/>
    </location>
</feature>
<dbReference type="SUPFAM" id="SSF49464">
    <property type="entry name" value="Carboxypeptidase regulatory domain-like"/>
    <property type="match status" value="1"/>
</dbReference>